<name>A0A501WQS1_9GAMM</name>
<keyword evidence="6" id="KW-1185">Reference proteome</keyword>
<dbReference type="NCBIfam" id="NF001246">
    <property type="entry name" value="PRK00218.1-2"/>
    <property type="match status" value="1"/>
</dbReference>
<evidence type="ECO:0000313" key="5">
    <source>
        <dbReference type="EMBL" id="TPE49331.1"/>
    </source>
</evidence>
<comment type="caution">
    <text evidence="5">The sequence shown here is derived from an EMBL/GenBank/DDBJ whole genome shotgun (WGS) entry which is preliminary data.</text>
</comment>
<evidence type="ECO:0000313" key="6">
    <source>
        <dbReference type="Proteomes" id="UP000315901"/>
    </source>
</evidence>
<protein>
    <recommendedName>
        <fullName evidence="4">High frequency lysogenization protein HflD homolog</fullName>
    </recommendedName>
</protein>
<accession>A0A501WQS1</accession>
<dbReference type="PANTHER" id="PTHR38100">
    <property type="entry name" value="HIGH FREQUENCY LYSOGENIZATION PROTEIN HFLD"/>
    <property type="match status" value="1"/>
</dbReference>
<evidence type="ECO:0000256" key="3">
    <source>
        <dbReference type="ARBA" id="ARBA00023136"/>
    </source>
</evidence>
<reference evidence="5 6" key="1">
    <citation type="submission" date="2019-06" db="EMBL/GenBank/DDBJ databases">
        <title>A novel bacterium of genus Marinomonas, isolated from coastal sand.</title>
        <authorList>
            <person name="Huang H."/>
            <person name="Mo K."/>
            <person name="Hu Y."/>
        </authorList>
    </citation>
    <scope>NUCLEOTIDE SEQUENCE [LARGE SCALE GENOMIC DNA]</scope>
    <source>
        <strain evidence="5 6">HB171799</strain>
    </source>
</reference>
<dbReference type="GO" id="GO:0005886">
    <property type="term" value="C:plasma membrane"/>
    <property type="evidence" value="ECO:0007669"/>
    <property type="project" value="UniProtKB-SubCell"/>
</dbReference>
<keyword evidence="3 4" id="KW-0472">Membrane</keyword>
<dbReference type="PANTHER" id="PTHR38100:SF1">
    <property type="entry name" value="HIGH FREQUENCY LYSOGENIZATION PROTEIN HFLD"/>
    <property type="match status" value="1"/>
</dbReference>
<dbReference type="OrthoDB" id="9788031at2"/>
<dbReference type="InterPro" id="IPR007451">
    <property type="entry name" value="HflD"/>
</dbReference>
<dbReference type="Pfam" id="PF04356">
    <property type="entry name" value="DUF489"/>
    <property type="match status" value="1"/>
</dbReference>
<keyword evidence="2 4" id="KW-0963">Cytoplasm</keyword>
<dbReference type="RefSeq" id="WP_140589637.1">
    <property type="nucleotide sequence ID" value="NZ_VFRR01000025.1"/>
</dbReference>
<evidence type="ECO:0000256" key="1">
    <source>
        <dbReference type="ARBA" id="ARBA00022475"/>
    </source>
</evidence>
<proteinExistence type="inferred from homology"/>
<dbReference type="Gene3D" id="1.10.3890.10">
    <property type="entry name" value="HflD-like"/>
    <property type="match status" value="1"/>
</dbReference>
<dbReference type="InterPro" id="IPR035932">
    <property type="entry name" value="HflD-like_sf"/>
</dbReference>
<keyword evidence="1 4" id="KW-1003">Cell membrane</keyword>
<evidence type="ECO:0000256" key="2">
    <source>
        <dbReference type="ARBA" id="ARBA00022490"/>
    </source>
</evidence>
<organism evidence="5 6">
    <name type="scientific">Maribrevibacterium harenarium</name>
    <dbReference type="NCBI Taxonomy" id="2589817"/>
    <lineage>
        <taxon>Bacteria</taxon>
        <taxon>Pseudomonadati</taxon>
        <taxon>Pseudomonadota</taxon>
        <taxon>Gammaproteobacteria</taxon>
        <taxon>Oceanospirillales</taxon>
        <taxon>Oceanospirillaceae</taxon>
        <taxon>Maribrevibacterium</taxon>
    </lineage>
</organism>
<dbReference type="GO" id="GO:0005737">
    <property type="term" value="C:cytoplasm"/>
    <property type="evidence" value="ECO:0007669"/>
    <property type="project" value="UniProtKB-SubCell"/>
</dbReference>
<dbReference type="AlphaFoldDB" id="A0A501WQS1"/>
<comment type="similarity">
    <text evidence="4">Belongs to the HflD family.</text>
</comment>
<dbReference type="EMBL" id="VFRR01000025">
    <property type="protein sequence ID" value="TPE49331.1"/>
    <property type="molecule type" value="Genomic_DNA"/>
</dbReference>
<comment type="subcellular location">
    <subcellularLocation>
        <location evidence="4">Cytoplasm</location>
    </subcellularLocation>
    <subcellularLocation>
        <location evidence="4">Cell membrane</location>
        <topology evidence="4">Peripheral membrane protein</topology>
        <orientation evidence="4">Cytoplasmic side</orientation>
    </subcellularLocation>
</comment>
<gene>
    <name evidence="4 5" type="primary">hflD</name>
    <name evidence="5" type="ORF">FJM67_12150</name>
</gene>
<dbReference type="Proteomes" id="UP000315901">
    <property type="component" value="Unassembled WGS sequence"/>
</dbReference>
<evidence type="ECO:0000256" key="4">
    <source>
        <dbReference type="HAMAP-Rule" id="MF_00695"/>
    </source>
</evidence>
<dbReference type="SUPFAM" id="SSF101322">
    <property type="entry name" value="YcfC-like"/>
    <property type="match status" value="1"/>
</dbReference>
<sequence>MAHSETEQAIALAAVFQAAELVATLARKGTLDNDSAEPLLASVLVTNAPTTQDIYGGQFDCQGNLALGRRIAKQVFGKDKNAVNPDTIRYALSLVHLESKLSKDNDMLAQIGKGIQGIERQREHYDSVLHDNIVAGMSGLYQDTLSKMPFRIQVHGDSRYLQQAGVAHQVRALLLAGIRAAMLWRQLGGRRWHFLFKRKAILAGLDSRF</sequence>
<dbReference type="HAMAP" id="MF_00695">
    <property type="entry name" value="HflD_protein"/>
    <property type="match status" value="1"/>
</dbReference>